<sequence length="847" mass="86655">MSGGALRIAARIAARELRGGLAGFRVFLACLALGIAAIAAVGSVRESIEAGLAREGAALLGGDAEIELTYRFATPRERRGLAQLGTVSEIVDFRSMAVVGTGPQARRALTEIKGVDDAYPLYGEMRLDPAMSLDAALDGDGRHRGAAMAPELAARLSIAPGDVFALGEREFVLMALIEAEPDNAISGFEIGPRTMVRSSALEGSGLLAPGTLFDTEYRLRLPPQADLDAAKAEAAAFIEDGGYRWRDRRNGAPGAARFIERLSAFLVLVGLAGLAVGGVGVGAAVRAHLEEKTEVIAVLKTLGASGRVIFLVYAMQIGALSLLGAVIGVVLGGGVPLLLAPLIEARLPVPAVIALHPGPLVAAAVYGLLAAAIFTLWPLAQARDLRAAALFRGMDAPGRTRPRIGDVALVASLVAVLVGLAAALSGMAQLTLYAALGLGLTFAALLGLAALMRRAARRASRSGAVRGRPALRLALGAIGGPGGEAGSVILSLGLGLTVLAAVGQIDANLRGAIARELPKVAPSYFMIDIQPAQTAAFGAMLEAEPGVSRVETAPMLRGILTDINGRPAAEVAGDHWVLRGDRGISYAAEPPEGTRITAGTWWDESEAGAEAQVSFAAEEAAEMGIGLGDLLTVNVLGRDIEARITSLREVDFSNAGIGFVMVMNPSALAGAPHSSIATVYADPQAEARILSSVGEAFPNITAISVRDAIERVGDVLAGVAAAITYGALATLVTGGVVLLGTAAAGTRARVYEAAILRTVGAARGAILASLALRWAILGAAAGVVAALAGAGAGWAVSHYVMETRFVFAPWAALAVIGGGVALTLLAGLAFAWRPLAARPAQVLRAHD</sequence>
<keyword evidence="5 6" id="KW-0472">Membrane</keyword>
<comment type="caution">
    <text evidence="8">The sequence shown here is derived from an EMBL/GenBank/DDBJ whole genome shotgun (WGS) entry which is preliminary data.</text>
</comment>
<feature type="domain" description="ABC3 transporter permease C-terminal" evidence="7">
    <location>
        <begin position="728"/>
        <end position="834"/>
    </location>
</feature>
<organism evidence="8 9">
    <name type="scientific">Profundibacterium mesophilum KAUST100406-0324</name>
    <dbReference type="NCBI Taxonomy" id="1037889"/>
    <lineage>
        <taxon>Bacteria</taxon>
        <taxon>Pseudomonadati</taxon>
        <taxon>Pseudomonadota</taxon>
        <taxon>Alphaproteobacteria</taxon>
        <taxon>Rhodobacterales</taxon>
        <taxon>Roseobacteraceae</taxon>
        <taxon>Profundibacterium</taxon>
    </lineage>
</organism>
<comment type="subcellular location">
    <subcellularLocation>
        <location evidence="1">Cell membrane</location>
        <topology evidence="1">Multi-pass membrane protein</topology>
    </subcellularLocation>
</comment>
<dbReference type="InterPro" id="IPR038766">
    <property type="entry name" value="Membrane_comp_ABC_pdt"/>
</dbReference>
<protein>
    <submittedName>
        <fullName evidence="8">ABC efflux transporter</fullName>
    </submittedName>
</protein>
<proteinExistence type="predicted"/>
<feature type="transmembrane region" description="Helical" evidence="6">
    <location>
        <begin position="715"/>
        <end position="742"/>
    </location>
</feature>
<feature type="transmembrane region" description="Helical" evidence="6">
    <location>
        <begin position="807"/>
        <end position="832"/>
    </location>
</feature>
<evidence type="ECO:0000256" key="3">
    <source>
        <dbReference type="ARBA" id="ARBA00022692"/>
    </source>
</evidence>
<feature type="transmembrane region" description="Helical" evidence="6">
    <location>
        <begin position="779"/>
        <end position="801"/>
    </location>
</feature>
<dbReference type="Pfam" id="PF02687">
    <property type="entry name" value="FtsX"/>
    <property type="match status" value="2"/>
</dbReference>
<feature type="domain" description="ABC3 transporter permease C-terminal" evidence="7">
    <location>
        <begin position="269"/>
        <end position="383"/>
    </location>
</feature>
<dbReference type="EMBL" id="APKE01000022">
    <property type="protein sequence ID" value="KAF0675708.1"/>
    <property type="molecule type" value="Genomic_DNA"/>
</dbReference>
<evidence type="ECO:0000259" key="7">
    <source>
        <dbReference type="Pfam" id="PF02687"/>
    </source>
</evidence>
<feature type="transmembrane region" description="Helical" evidence="6">
    <location>
        <begin position="430"/>
        <end position="451"/>
    </location>
</feature>
<accession>A0A921NUB5</accession>
<keyword evidence="9" id="KW-1185">Reference proteome</keyword>
<dbReference type="AlphaFoldDB" id="A0A921NUB5"/>
<evidence type="ECO:0000256" key="6">
    <source>
        <dbReference type="SAM" id="Phobius"/>
    </source>
</evidence>
<dbReference type="GO" id="GO:0005886">
    <property type="term" value="C:plasma membrane"/>
    <property type="evidence" value="ECO:0007669"/>
    <property type="project" value="UniProtKB-SubCell"/>
</dbReference>
<keyword evidence="4 6" id="KW-1133">Transmembrane helix</keyword>
<feature type="transmembrane region" description="Helical" evidence="6">
    <location>
        <begin position="24"/>
        <end position="44"/>
    </location>
</feature>
<evidence type="ECO:0000256" key="5">
    <source>
        <dbReference type="ARBA" id="ARBA00023136"/>
    </source>
</evidence>
<feature type="transmembrane region" description="Helical" evidence="6">
    <location>
        <begin position="322"/>
        <end position="343"/>
    </location>
</feature>
<reference evidence="8" key="1">
    <citation type="submission" date="2013-03" db="EMBL/GenBank/DDBJ databases">
        <title>Genome Sequence of the Profundibacterium mesophilum strain KAUST100406-0324T from Red Sea, a novel genus in the family Rhodobacteraceae.</title>
        <authorList>
            <person name="Essack M."/>
            <person name="Alam I."/>
            <person name="Lafi F."/>
            <person name="Alawi W."/>
            <person name="Kamanu F."/>
            <person name="Al-Suwailem A."/>
            <person name="Lee O.O."/>
            <person name="Xu Y."/>
            <person name="Bajic V."/>
            <person name="Qian P.-Y."/>
            <person name="Archer J."/>
        </authorList>
    </citation>
    <scope>NUCLEOTIDE SEQUENCE</scope>
    <source>
        <strain evidence="8">KAUST100406-0324</strain>
    </source>
</reference>
<name>A0A921NUB5_9RHOB</name>
<evidence type="ECO:0000313" key="8">
    <source>
        <dbReference type="EMBL" id="KAF0675708.1"/>
    </source>
</evidence>
<dbReference type="InterPro" id="IPR003838">
    <property type="entry name" value="ABC3_permease_C"/>
</dbReference>
<feature type="transmembrane region" description="Helical" evidence="6">
    <location>
        <begin position="403"/>
        <end position="424"/>
    </location>
</feature>
<evidence type="ECO:0000256" key="2">
    <source>
        <dbReference type="ARBA" id="ARBA00022475"/>
    </source>
</evidence>
<keyword evidence="2" id="KW-1003">Cell membrane</keyword>
<dbReference type="Proteomes" id="UP000698242">
    <property type="component" value="Unassembled WGS sequence"/>
</dbReference>
<dbReference type="RefSeq" id="WP_159965361.1">
    <property type="nucleotide sequence ID" value="NZ_APKE01000022.1"/>
</dbReference>
<evidence type="ECO:0000256" key="1">
    <source>
        <dbReference type="ARBA" id="ARBA00004651"/>
    </source>
</evidence>
<evidence type="ECO:0000313" key="9">
    <source>
        <dbReference type="Proteomes" id="UP000698242"/>
    </source>
</evidence>
<feature type="transmembrane region" description="Helical" evidence="6">
    <location>
        <begin position="363"/>
        <end position="382"/>
    </location>
</feature>
<feature type="transmembrane region" description="Helical" evidence="6">
    <location>
        <begin position="265"/>
        <end position="289"/>
    </location>
</feature>
<gene>
    <name evidence="8" type="ORF">PMES_01794</name>
</gene>
<keyword evidence="3 6" id="KW-0812">Transmembrane</keyword>
<dbReference type="PANTHER" id="PTHR30287">
    <property type="entry name" value="MEMBRANE COMPONENT OF PREDICTED ABC SUPERFAMILY METABOLITE UPTAKE TRANSPORTER"/>
    <property type="match status" value="1"/>
</dbReference>
<dbReference type="OrthoDB" id="9775544at2"/>
<evidence type="ECO:0000256" key="4">
    <source>
        <dbReference type="ARBA" id="ARBA00022989"/>
    </source>
</evidence>
<dbReference type="PANTHER" id="PTHR30287:SF1">
    <property type="entry name" value="INNER MEMBRANE PROTEIN"/>
    <property type="match status" value="1"/>
</dbReference>